<protein>
    <recommendedName>
        <fullName evidence="2">DUF7702 domain-containing protein</fullName>
    </recommendedName>
</protein>
<keyword evidence="1" id="KW-0472">Membrane</keyword>
<dbReference type="InterPro" id="IPR056119">
    <property type="entry name" value="DUF7702"/>
</dbReference>
<dbReference type="STRING" id="857566.A0A1E3PJ67"/>
<dbReference type="Proteomes" id="UP000095009">
    <property type="component" value="Unassembled WGS sequence"/>
</dbReference>
<dbReference type="AlphaFoldDB" id="A0A1E3PJ67"/>
<evidence type="ECO:0000313" key="3">
    <source>
        <dbReference type="EMBL" id="ODQ65496.1"/>
    </source>
</evidence>
<keyword evidence="4" id="KW-1185">Reference proteome</keyword>
<keyword evidence="1" id="KW-0812">Transmembrane</keyword>
<organism evidence="3 4">
    <name type="scientific">Nadsonia fulvescens var. elongata DSM 6958</name>
    <dbReference type="NCBI Taxonomy" id="857566"/>
    <lineage>
        <taxon>Eukaryota</taxon>
        <taxon>Fungi</taxon>
        <taxon>Dikarya</taxon>
        <taxon>Ascomycota</taxon>
        <taxon>Saccharomycotina</taxon>
        <taxon>Dipodascomycetes</taxon>
        <taxon>Dipodascales</taxon>
        <taxon>Dipodascales incertae sedis</taxon>
        <taxon>Nadsonia</taxon>
    </lineage>
</organism>
<accession>A0A1E3PJ67</accession>
<dbReference type="PANTHER" id="PTHR42109:SF2">
    <property type="entry name" value="INTEGRAL MEMBRANE PROTEIN"/>
    <property type="match status" value="1"/>
</dbReference>
<feature type="transmembrane region" description="Helical" evidence="1">
    <location>
        <begin position="77"/>
        <end position="96"/>
    </location>
</feature>
<reference evidence="3 4" key="1">
    <citation type="journal article" date="2016" name="Proc. Natl. Acad. Sci. U.S.A.">
        <title>Comparative genomics of biotechnologically important yeasts.</title>
        <authorList>
            <person name="Riley R."/>
            <person name="Haridas S."/>
            <person name="Wolfe K.H."/>
            <person name="Lopes M.R."/>
            <person name="Hittinger C.T."/>
            <person name="Goeker M."/>
            <person name="Salamov A.A."/>
            <person name="Wisecaver J.H."/>
            <person name="Long T.M."/>
            <person name="Calvey C.H."/>
            <person name="Aerts A.L."/>
            <person name="Barry K.W."/>
            <person name="Choi C."/>
            <person name="Clum A."/>
            <person name="Coughlan A.Y."/>
            <person name="Deshpande S."/>
            <person name="Douglass A.P."/>
            <person name="Hanson S.J."/>
            <person name="Klenk H.-P."/>
            <person name="LaButti K.M."/>
            <person name="Lapidus A."/>
            <person name="Lindquist E.A."/>
            <person name="Lipzen A.M."/>
            <person name="Meier-Kolthoff J.P."/>
            <person name="Ohm R.A."/>
            <person name="Otillar R.P."/>
            <person name="Pangilinan J.L."/>
            <person name="Peng Y."/>
            <person name="Rokas A."/>
            <person name="Rosa C.A."/>
            <person name="Scheuner C."/>
            <person name="Sibirny A.A."/>
            <person name="Slot J.C."/>
            <person name="Stielow J.B."/>
            <person name="Sun H."/>
            <person name="Kurtzman C.P."/>
            <person name="Blackwell M."/>
            <person name="Grigoriev I.V."/>
            <person name="Jeffries T.W."/>
        </authorList>
    </citation>
    <scope>NUCLEOTIDE SEQUENCE [LARGE SCALE GENOMIC DNA]</scope>
    <source>
        <strain evidence="3 4">DSM 6958</strain>
    </source>
</reference>
<feature type="transmembrane region" description="Helical" evidence="1">
    <location>
        <begin position="38"/>
        <end position="57"/>
    </location>
</feature>
<dbReference type="Pfam" id="PF24800">
    <property type="entry name" value="DUF7702"/>
    <property type="match status" value="1"/>
</dbReference>
<feature type="transmembrane region" description="Helical" evidence="1">
    <location>
        <begin position="108"/>
        <end position="133"/>
    </location>
</feature>
<dbReference type="PANTHER" id="PTHR42109">
    <property type="entry name" value="UNPLACED GENOMIC SCAFFOLD UM_SCAF_CONTIG_1.265, WHOLE GENOME SHOTGUN SEQUENCE"/>
    <property type="match status" value="1"/>
</dbReference>
<name>A0A1E3PJ67_9ASCO</name>
<proteinExistence type="predicted"/>
<feature type="transmembrane region" description="Helical" evidence="1">
    <location>
        <begin position="153"/>
        <end position="174"/>
    </location>
</feature>
<feature type="domain" description="DUF7702" evidence="2">
    <location>
        <begin position="3"/>
        <end position="174"/>
    </location>
</feature>
<dbReference type="EMBL" id="KV454410">
    <property type="protein sequence ID" value="ODQ65496.1"/>
    <property type="molecule type" value="Genomic_DNA"/>
</dbReference>
<gene>
    <name evidence="3" type="ORF">NADFUDRAFT_52084</name>
</gene>
<keyword evidence="1" id="KW-1133">Transmembrane helix</keyword>
<evidence type="ECO:0000313" key="4">
    <source>
        <dbReference type="Proteomes" id="UP000095009"/>
    </source>
</evidence>
<evidence type="ECO:0000259" key="2">
    <source>
        <dbReference type="Pfam" id="PF24800"/>
    </source>
</evidence>
<sequence>MANVSLGPLQHAVLSFVQKGAEYGKETNRPLVPKHSEVIIPATIVTAVVLASAGFSIESSNYPDNSGAGITLVKISSILFIVAFILILCLSVFLYHRIDISFSRVYVPYLYALFASAFFFTAKLVYFTCSAFNTTTDPNHINKFSPYTGQWEFLLGMGFIMELAIVTIFCIATIKIEYYSSSNLENLSVKEEVDSQCVKLV</sequence>
<evidence type="ECO:0000256" key="1">
    <source>
        <dbReference type="SAM" id="Phobius"/>
    </source>
</evidence>